<evidence type="ECO:0000256" key="5">
    <source>
        <dbReference type="SAM" id="Phobius"/>
    </source>
</evidence>
<dbReference type="GO" id="GO:0046872">
    <property type="term" value="F:metal ion binding"/>
    <property type="evidence" value="ECO:0007669"/>
    <property type="project" value="UniProtKB-KW"/>
</dbReference>
<proteinExistence type="inferred from homology"/>
<name>A0A1M4Y9A6_9BACT</name>
<protein>
    <submittedName>
        <fullName evidence="7">Protein SCO1/2</fullName>
    </submittedName>
</protein>
<accession>A0A1M4Y9A6</accession>
<comment type="similarity">
    <text evidence="1">Belongs to the SCO1/2 family.</text>
</comment>
<sequence>MNKKAIYGILLTVLLPLIGYIYLKNATESAAPMPRHFIPDSVVTRTKNGKEYNDTIWHKIPDFSFTNQLGQKVSWSDMEGKIVVADFFFTHCPTICPGMTNNMKSLQNGIKNTEMVGNTKADFIQFLSFSIDPERDSVERLKKWADRFQIDPQNWWLLTGDRKQIYDMSINDMKLLAQDGGPVDSNFLHTDFFVLIDKNRNIRGYYHGLDTNALSQLSEDIVLLSMERDRKAKSFFSGKLELIAIIFMIAGIGLVVLMQLLKKENKRL</sequence>
<dbReference type="SUPFAM" id="SSF52833">
    <property type="entry name" value="Thioredoxin-like"/>
    <property type="match status" value="1"/>
</dbReference>
<keyword evidence="5" id="KW-0472">Membrane</keyword>
<dbReference type="CDD" id="cd02968">
    <property type="entry name" value="SCO"/>
    <property type="match status" value="1"/>
</dbReference>
<keyword evidence="4" id="KW-1015">Disulfide bond</keyword>
<dbReference type="Proteomes" id="UP000184048">
    <property type="component" value="Unassembled WGS sequence"/>
</dbReference>
<dbReference type="OrthoDB" id="9811998at2"/>
<feature type="binding site" evidence="3">
    <location>
        <position position="92"/>
    </location>
    <ligand>
        <name>Cu cation</name>
        <dbReference type="ChEBI" id="CHEBI:23378"/>
    </ligand>
</feature>
<dbReference type="PANTHER" id="PTHR12151">
    <property type="entry name" value="ELECTRON TRANSPORT PROTIN SCO1/SENC FAMILY MEMBER"/>
    <property type="match status" value="1"/>
</dbReference>
<feature type="domain" description="Thioredoxin" evidence="6">
    <location>
        <begin position="54"/>
        <end position="227"/>
    </location>
</feature>
<dbReference type="AlphaFoldDB" id="A0A1M4Y9A6"/>
<dbReference type="InterPro" id="IPR003782">
    <property type="entry name" value="SCO1/SenC"/>
</dbReference>
<reference evidence="7 8" key="1">
    <citation type="submission" date="2016-11" db="EMBL/GenBank/DDBJ databases">
        <authorList>
            <person name="Jaros S."/>
            <person name="Januszkiewicz K."/>
            <person name="Wedrychowicz H."/>
        </authorList>
    </citation>
    <scope>NUCLEOTIDE SEQUENCE [LARGE SCALE GENOMIC DNA]</scope>
    <source>
        <strain evidence="7 8">DSM 18119</strain>
    </source>
</reference>
<evidence type="ECO:0000313" key="7">
    <source>
        <dbReference type="EMBL" id="SHF02447.1"/>
    </source>
</evidence>
<dbReference type="STRING" id="1121884.SAMN02745131_01648"/>
<keyword evidence="5" id="KW-1133">Transmembrane helix</keyword>
<evidence type="ECO:0000256" key="2">
    <source>
        <dbReference type="ARBA" id="ARBA00023008"/>
    </source>
</evidence>
<feature type="binding site" evidence="3">
    <location>
        <position position="189"/>
    </location>
    <ligand>
        <name>Cu cation</name>
        <dbReference type="ChEBI" id="CHEBI:23378"/>
    </ligand>
</feature>
<dbReference type="Gene3D" id="3.40.30.10">
    <property type="entry name" value="Glutaredoxin"/>
    <property type="match status" value="1"/>
</dbReference>
<evidence type="ECO:0000313" key="8">
    <source>
        <dbReference type="Proteomes" id="UP000184048"/>
    </source>
</evidence>
<feature type="binding site" evidence="3">
    <location>
        <position position="96"/>
    </location>
    <ligand>
        <name>Cu cation</name>
        <dbReference type="ChEBI" id="CHEBI:23378"/>
    </ligand>
</feature>
<keyword evidence="5" id="KW-0812">Transmembrane</keyword>
<dbReference type="InterPro" id="IPR036249">
    <property type="entry name" value="Thioredoxin-like_sf"/>
</dbReference>
<feature type="transmembrane region" description="Helical" evidence="5">
    <location>
        <begin position="240"/>
        <end position="261"/>
    </location>
</feature>
<dbReference type="Pfam" id="PF02630">
    <property type="entry name" value="SCO1-SenC"/>
    <property type="match status" value="1"/>
</dbReference>
<evidence type="ECO:0000256" key="1">
    <source>
        <dbReference type="ARBA" id="ARBA00010996"/>
    </source>
</evidence>
<dbReference type="PANTHER" id="PTHR12151:SF25">
    <property type="entry name" value="LINALOOL DEHYDRATASE_ISOMERASE DOMAIN-CONTAINING PROTEIN"/>
    <property type="match status" value="1"/>
</dbReference>
<feature type="transmembrane region" description="Helical" evidence="5">
    <location>
        <begin position="6"/>
        <end position="23"/>
    </location>
</feature>
<evidence type="ECO:0000256" key="3">
    <source>
        <dbReference type="PIRSR" id="PIRSR603782-1"/>
    </source>
</evidence>
<keyword evidence="2 3" id="KW-0186">Copper</keyword>
<dbReference type="EMBL" id="FQUU01000005">
    <property type="protein sequence ID" value="SHF02447.1"/>
    <property type="molecule type" value="Genomic_DNA"/>
</dbReference>
<dbReference type="PROSITE" id="PS51352">
    <property type="entry name" value="THIOREDOXIN_2"/>
    <property type="match status" value="1"/>
</dbReference>
<keyword evidence="3" id="KW-0479">Metal-binding</keyword>
<evidence type="ECO:0000259" key="6">
    <source>
        <dbReference type="PROSITE" id="PS51352"/>
    </source>
</evidence>
<feature type="disulfide bond" description="Redox-active" evidence="4">
    <location>
        <begin position="92"/>
        <end position="96"/>
    </location>
</feature>
<dbReference type="InterPro" id="IPR013766">
    <property type="entry name" value="Thioredoxin_domain"/>
</dbReference>
<organism evidence="7 8">
    <name type="scientific">Flavisolibacter ginsengisoli DSM 18119</name>
    <dbReference type="NCBI Taxonomy" id="1121884"/>
    <lineage>
        <taxon>Bacteria</taxon>
        <taxon>Pseudomonadati</taxon>
        <taxon>Bacteroidota</taxon>
        <taxon>Chitinophagia</taxon>
        <taxon>Chitinophagales</taxon>
        <taxon>Chitinophagaceae</taxon>
        <taxon>Flavisolibacter</taxon>
    </lineage>
</organism>
<dbReference type="RefSeq" id="WP_072834851.1">
    <property type="nucleotide sequence ID" value="NZ_FQUU01000005.1"/>
</dbReference>
<gene>
    <name evidence="7" type="ORF">SAMN02745131_01648</name>
</gene>
<evidence type="ECO:0000256" key="4">
    <source>
        <dbReference type="PIRSR" id="PIRSR603782-2"/>
    </source>
</evidence>
<keyword evidence="8" id="KW-1185">Reference proteome</keyword>